<dbReference type="Pfam" id="PF04909">
    <property type="entry name" value="Amidohydro_2"/>
    <property type="match status" value="1"/>
</dbReference>
<gene>
    <name evidence="3" type="ORF">SAMN02745728_00080</name>
</gene>
<dbReference type="OrthoDB" id="9799024at2"/>
<dbReference type="STRING" id="1121455.SAMN02745728_00080"/>
<feature type="domain" description="Amidohydrolase-related" evidence="2">
    <location>
        <begin position="39"/>
        <end position="277"/>
    </location>
</feature>
<dbReference type="SUPFAM" id="SSF51556">
    <property type="entry name" value="Metallo-dependent hydrolases"/>
    <property type="match status" value="1"/>
</dbReference>
<reference evidence="3 4" key="1">
    <citation type="submission" date="2016-12" db="EMBL/GenBank/DDBJ databases">
        <authorList>
            <person name="Song W.-J."/>
            <person name="Kurnit D.M."/>
        </authorList>
    </citation>
    <scope>NUCLEOTIDE SEQUENCE [LARGE SCALE GENOMIC DNA]</scope>
    <source>
        <strain evidence="3 4">DSM 11393</strain>
    </source>
</reference>
<dbReference type="EMBL" id="FRDI01000002">
    <property type="protein sequence ID" value="SHN48974.1"/>
    <property type="molecule type" value="Genomic_DNA"/>
</dbReference>
<keyword evidence="1" id="KW-0456">Lyase</keyword>
<dbReference type="RefSeq" id="WP_072695365.1">
    <property type="nucleotide sequence ID" value="NZ_FRDI01000002.1"/>
</dbReference>
<dbReference type="Proteomes" id="UP000186469">
    <property type="component" value="Unassembled WGS sequence"/>
</dbReference>
<dbReference type="InterPro" id="IPR032465">
    <property type="entry name" value="ACMSD"/>
</dbReference>
<keyword evidence="4" id="KW-1185">Reference proteome</keyword>
<dbReference type="AlphaFoldDB" id="A0A1M7RRX0"/>
<proteinExistence type="predicted"/>
<dbReference type="Gene3D" id="3.20.20.140">
    <property type="entry name" value="Metal-dependent hydrolases"/>
    <property type="match status" value="1"/>
</dbReference>
<dbReference type="GO" id="GO:0016787">
    <property type="term" value="F:hydrolase activity"/>
    <property type="evidence" value="ECO:0007669"/>
    <property type="project" value="InterPro"/>
</dbReference>
<name>A0A1M7RRX0_9BACT</name>
<evidence type="ECO:0000259" key="2">
    <source>
        <dbReference type="Pfam" id="PF04909"/>
    </source>
</evidence>
<dbReference type="PANTHER" id="PTHR21240">
    <property type="entry name" value="2-AMINO-3-CARBOXYLMUCONATE-6-SEMIALDEHYDE DECARBOXYLASE"/>
    <property type="match status" value="1"/>
</dbReference>
<evidence type="ECO:0000313" key="3">
    <source>
        <dbReference type="EMBL" id="SHN48974.1"/>
    </source>
</evidence>
<dbReference type="PANTHER" id="PTHR21240:SF19">
    <property type="entry name" value="CATALYTIC_ HYDROLASE"/>
    <property type="match status" value="1"/>
</dbReference>
<dbReference type="GO" id="GO:0016831">
    <property type="term" value="F:carboxy-lyase activity"/>
    <property type="evidence" value="ECO:0007669"/>
    <property type="project" value="InterPro"/>
</dbReference>
<organism evidence="3 4">
    <name type="scientific">Desulfovibrio litoralis DSM 11393</name>
    <dbReference type="NCBI Taxonomy" id="1121455"/>
    <lineage>
        <taxon>Bacteria</taxon>
        <taxon>Pseudomonadati</taxon>
        <taxon>Thermodesulfobacteriota</taxon>
        <taxon>Desulfovibrionia</taxon>
        <taxon>Desulfovibrionales</taxon>
        <taxon>Desulfovibrionaceae</taxon>
        <taxon>Desulfovibrio</taxon>
    </lineage>
</organism>
<accession>A0A1M7RRX0</accession>
<dbReference type="InterPro" id="IPR006680">
    <property type="entry name" value="Amidohydro-rel"/>
</dbReference>
<dbReference type="InterPro" id="IPR032466">
    <property type="entry name" value="Metal_Hydrolase"/>
</dbReference>
<sequence length="279" mass="31234">MKIIDFRFRPNTPDAVAGMLNHKVFGDMFELFNYAERANPQELDDIVNDLRAMNVVKGVVTSRDAETTYGLTSGDQGVLALMQKHPDLFIGFAGVDPHKGMKAVYGLNKMVLEHGMKGVATDPYLARIPADHAKYYPIYSKCCELNIPIVITTGPATLVKNAVMEDAHPKHIDRVACDFPDLKIVISHGCYPWVNEVIMVVHRHKNVFMEISEYEETPFSEGYIKAANTLIGDKMIFASASPFLDFKKQIALYKSLAFKKDVLENIMYNNAAKLLGITN</sequence>
<evidence type="ECO:0000256" key="1">
    <source>
        <dbReference type="ARBA" id="ARBA00023239"/>
    </source>
</evidence>
<evidence type="ECO:0000313" key="4">
    <source>
        <dbReference type="Proteomes" id="UP000186469"/>
    </source>
</evidence>
<protein>
    <recommendedName>
        <fullName evidence="2">Amidohydrolase-related domain-containing protein</fullName>
    </recommendedName>
</protein>